<dbReference type="GO" id="GO:0000978">
    <property type="term" value="F:RNA polymerase II cis-regulatory region sequence-specific DNA binding"/>
    <property type="evidence" value="ECO:0007669"/>
    <property type="project" value="TreeGrafter"/>
</dbReference>
<accession>A0A811KMS6</accession>
<dbReference type="GO" id="GO:0030154">
    <property type="term" value="P:cell differentiation"/>
    <property type="evidence" value="ECO:0007669"/>
    <property type="project" value="TreeGrafter"/>
</dbReference>
<dbReference type="GO" id="GO:0009653">
    <property type="term" value="P:anatomical structure morphogenesis"/>
    <property type="evidence" value="ECO:0007669"/>
    <property type="project" value="TreeGrafter"/>
</dbReference>
<dbReference type="EMBL" id="CAJFDH010000003">
    <property type="protein sequence ID" value="CAD5216184.1"/>
    <property type="molecule type" value="Genomic_DNA"/>
</dbReference>
<dbReference type="InterPro" id="IPR013790">
    <property type="entry name" value="Dwarfin"/>
</dbReference>
<dbReference type="AlphaFoldDB" id="A0A811KMS6"/>
<name>A0A811KMS6_9BILA</name>
<evidence type="ECO:0000256" key="3">
    <source>
        <dbReference type="ARBA" id="ARBA00023163"/>
    </source>
</evidence>
<proteinExistence type="predicted"/>
<keyword evidence="3" id="KW-0804">Transcription</keyword>
<feature type="domain" description="MH1" evidence="5">
    <location>
        <begin position="40"/>
        <end position="165"/>
    </location>
</feature>
<evidence type="ECO:0000313" key="6">
    <source>
        <dbReference type="EMBL" id="CAD5216184.1"/>
    </source>
</evidence>
<evidence type="ECO:0000256" key="2">
    <source>
        <dbReference type="ARBA" id="ARBA00023015"/>
    </source>
</evidence>
<comment type="caution">
    <text evidence="6">The sequence shown here is derived from an EMBL/GenBank/DDBJ whole genome shotgun (WGS) entry which is preliminary data.</text>
</comment>
<dbReference type="GO" id="GO:0071144">
    <property type="term" value="C:heteromeric SMAD protein complex"/>
    <property type="evidence" value="ECO:0007669"/>
    <property type="project" value="TreeGrafter"/>
</dbReference>
<dbReference type="InterPro" id="IPR036578">
    <property type="entry name" value="SMAD_MH1_sf"/>
</dbReference>
<dbReference type="GO" id="GO:0000981">
    <property type="term" value="F:DNA-binding transcription factor activity, RNA polymerase II-specific"/>
    <property type="evidence" value="ECO:0007669"/>
    <property type="project" value="TreeGrafter"/>
</dbReference>
<dbReference type="GO" id="GO:0051239">
    <property type="term" value="P:regulation of multicellular organismal process"/>
    <property type="evidence" value="ECO:0007669"/>
    <property type="project" value="UniProtKB-ARBA"/>
</dbReference>
<dbReference type="PANTHER" id="PTHR13703:SF62">
    <property type="entry name" value="SMAD PROTEIN DAF-3"/>
    <property type="match status" value="1"/>
</dbReference>
<dbReference type="Proteomes" id="UP000783686">
    <property type="component" value="Unassembled WGS sequence"/>
</dbReference>
<dbReference type="SUPFAM" id="SSF56366">
    <property type="entry name" value="SMAD MH1 domain"/>
    <property type="match status" value="1"/>
</dbReference>
<dbReference type="InterPro" id="IPR003619">
    <property type="entry name" value="MAD_homology1_Dwarfin-type"/>
</dbReference>
<dbReference type="GO" id="GO:0030509">
    <property type="term" value="P:BMP signaling pathway"/>
    <property type="evidence" value="ECO:0007669"/>
    <property type="project" value="TreeGrafter"/>
</dbReference>
<dbReference type="GO" id="GO:0060395">
    <property type="term" value="P:SMAD protein signal transduction"/>
    <property type="evidence" value="ECO:0007669"/>
    <property type="project" value="TreeGrafter"/>
</dbReference>
<dbReference type="PANTHER" id="PTHR13703">
    <property type="entry name" value="SMAD"/>
    <property type="match status" value="1"/>
</dbReference>
<dbReference type="OrthoDB" id="5891264at2759"/>
<dbReference type="InterPro" id="IPR013019">
    <property type="entry name" value="MAD_homology_MH1"/>
</dbReference>
<comment type="subcellular location">
    <subcellularLocation>
        <location evidence="1">Nucleus</location>
    </subcellularLocation>
</comment>
<dbReference type="GO" id="GO:0070411">
    <property type="term" value="F:I-SMAD binding"/>
    <property type="evidence" value="ECO:0007669"/>
    <property type="project" value="TreeGrafter"/>
</dbReference>
<keyword evidence="2" id="KW-0805">Transcription regulation</keyword>
<keyword evidence="7" id="KW-1185">Reference proteome</keyword>
<reference evidence="6" key="1">
    <citation type="submission" date="2020-09" db="EMBL/GenBank/DDBJ databases">
        <authorList>
            <person name="Kikuchi T."/>
        </authorList>
    </citation>
    <scope>NUCLEOTIDE SEQUENCE</scope>
    <source>
        <strain evidence="6">SH1</strain>
    </source>
</reference>
<dbReference type="Gene3D" id="3.90.520.10">
    <property type="entry name" value="SMAD MH1 domain"/>
    <property type="match status" value="1"/>
</dbReference>
<evidence type="ECO:0000259" key="5">
    <source>
        <dbReference type="PROSITE" id="PS51075"/>
    </source>
</evidence>
<gene>
    <name evidence="6" type="ORF">BOKJ2_LOCUS6466</name>
</gene>
<evidence type="ECO:0000313" key="7">
    <source>
        <dbReference type="Proteomes" id="UP000614601"/>
    </source>
</evidence>
<organism evidence="6 7">
    <name type="scientific">Bursaphelenchus okinawaensis</name>
    <dbReference type="NCBI Taxonomy" id="465554"/>
    <lineage>
        <taxon>Eukaryota</taxon>
        <taxon>Metazoa</taxon>
        <taxon>Ecdysozoa</taxon>
        <taxon>Nematoda</taxon>
        <taxon>Chromadorea</taxon>
        <taxon>Rhabditida</taxon>
        <taxon>Tylenchina</taxon>
        <taxon>Tylenchomorpha</taxon>
        <taxon>Aphelenchoidea</taxon>
        <taxon>Aphelenchoididae</taxon>
        <taxon>Bursaphelenchus</taxon>
    </lineage>
</organism>
<sequence length="220" mass="25526">MARSFKPHELPASYNHQTLGMPTWPYGHPPPVLPKDSVASAINYLLSRIIAIPNRLALRSLERICKRMQSDPATKDVELNKLIQHVADRNLLQSPCIKVKSTRDGRLQVAGAKYNIFTILVRLYSYPGVEREHLTQSKHHEHGNRGTYVCINPDHFSTMDYRPMPFRVSVDYSVKKHKHVMLEESLRMENNLPRKHVVTSTDDIRRIEYYRRKALMEKSA</sequence>
<dbReference type="EMBL" id="CAJFCW020000003">
    <property type="protein sequence ID" value="CAG9105440.1"/>
    <property type="molecule type" value="Genomic_DNA"/>
</dbReference>
<dbReference type="Proteomes" id="UP000614601">
    <property type="component" value="Unassembled WGS sequence"/>
</dbReference>
<protein>
    <recommendedName>
        <fullName evidence="5">MH1 domain-containing protein</fullName>
    </recommendedName>
</protein>
<evidence type="ECO:0000256" key="4">
    <source>
        <dbReference type="ARBA" id="ARBA00023242"/>
    </source>
</evidence>
<dbReference type="Pfam" id="PF03165">
    <property type="entry name" value="MH1"/>
    <property type="match status" value="1"/>
</dbReference>
<dbReference type="PROSITE" id="PS51075">
    <property type="entry name" value="MH1"/>
    <property type="match status" value="1"/>
</dbReference>
<evidence type="ECO:0000256" key="1">
    <source>
        <dbReference type="ARBA" id="ARBA00004123"/>
    </source>
</evidence>
<keyword evidence="4" id="KW-0539">Nucleus</keyword>